<organism evidence="1 2">
    <name type="scientific">Ramlibacter alkalitolerans</name>
    <dbReference type="NCBI Taxonomy" id="2039631"/>
    <lineage>
        <taxon>Bacteria</taxon>
        <taxon>Pseudomonadati</taxon>
        <taxon>Pseudomonadota</taxon>
        <taxon>Betaproteobacteria</taxon>
        <taxon>Burkholderiales</taxon>
        <taxon>Comamonadaceae</taxon>
        <taxon>Ramlibacter</taxon>
    </lineage>
</organism>
<accession>A0ABS1JL02</accession>
<proteinExistence type="predicted"/>
<comment type="caution">
    <text evidence="1">The sequence shown here is derived from an EMBL/GenBank/DDBJ whole genome shotgun (WGS) entry which is preliminary data.</text>
</comment>
<keyword evidence="2" id="KW-1185">Reference proteome</keyword>
<name>A0ABS1JL02_9BURK</name>
<reference evidence="1 2" key="1">
    <citation type="journal article" date="2017" name="Int. J. Syst. Evol. Microbiol.">
        <title>Ramlibacter alkalitolerans sp. nov., alkali-tolerant bacterium isolated from soil of ginseng.</title>
        <authorList>
            <person name="Lee D.H."/>
            <person name="Cha C.J."/>
        </authorList>
    </citation>
    <scope>NUCLEOTIDE SEQUENCE [LARGE SCALE GENOMIC DNA]</scope>
    <source>
        <strain evidence="1 2">KACC 19305</strain>
    </source>
</reference>
<evidence type="ECO:0000313" key="2">
    <source>
        <dbReference type="Proteomes" id="UP000622707"/>
    </source>
</evidence>
<protein>
    <submittedName>
        <fullName evidence="1">Uncharacterized protein</fullName>
    </submittedName>
</protein>
<dbReference type="Proteomes" id="UP000622707">
    <property type="component" value="Unassembled WGS sequence"/>
</dbReference>
<dbReference type="RefSeq" id="WP_201688144.1">
    <property type="nucleotide sequence ID" value="NZ_JAEQND010000003.1"/>
</dbReference>
<evidence type="ECO:0000313" key="1">
    <source>
        <dbReference type="EMBL" id="MBL0424919.1"/>
    </source>
</evidence>
<gene>
    <name evidence="1" type="ORF">JI746_07350</name>
</gene>
<dbReference type="EMBL" id="JAEQND010000003">
    <property type="protein sequence ID" value="MBL0424919.1"/>
    <property type="molecule type" value="Genomic_DNA"/>
</dbReference>
<sequence>MTIETIANVAHLRSQLTAISRNAERAFERAFDLQQAGAPEDRVEAALAESSRLQESARRLREQLGEPPVLH</sequence>